<evidence type="ECO:0000313" key="3">
    <source>
        <dbReference type="Proteomes" id="UP000765509"/>
    </source>
</evidence>
<accession>A0A9Q3EAR1</accession>
<feature type="region of interest" description="Disordered" evidence="1">
    <location>
        <begin position="514"/>
        <end position="551"/>
    </location>
</feature>
<feature type="compositionally biased region" description="Basic residues" evidence="1">
    <location>
        <begin position="514"/>
        <end position="523"/>
    </location>
</feature>
<dbReference type="InterPro" id="IPR004242">
    <property type="entry name" value="Transposase_21"/>
</dbReference>
<dbReference type="AlphaFoldDB" id="A0A9Q3EAR1"/>
<name>A0A9Q3EAR1_9BASI</name>
<gene>
    <name evidence="2" type="ORF">O181_057534</name>
</gene>
<reference evidence="2" key="1">
    <citation type="submission" date="2021-03" db="EMBL/GenBank/DDBJ databases">
        <title>Draft genome sequence of rust myrtle Austropuccinia psidii MF-1, a brazilian biotype.</title>
        <authorList>
            <person name="Quecine M.C."/>
            <person name="Pachon D.M.R."/>
            <person name="Bonatelli M.L."/>
            <person name="Correr F.H."/>
            <person name="Franceschini L.M."/>
            <person name="Leite T.F."/>
            <person name="Margarido G.R.A."/>
            <person name="Almeida C.A."/>
            <person name="Ferrarezi J.A."/>
            <person name="Labate C.A."/>
        </authorList>
    </citation>
    <scope>NUCLEOTIDE SEQUENCE</scope>
    <source>
        <strain evidence="2">MF-1</strain>
    </source>
</reference>
<sequence length="942" mass="106671">MFHRQKMKLCTCQSCQKHISNKANQPIQGRFISERNKCKHERNDILHIRNNFSFNFQQPLSPHSGEPSSSTSNIESTYSQTDEVNGILEPQDSLLMIASIFVCWLHLLCSLSWSNCNIAYKFVYAIISVARIDTISELKPKRDLHKIIKSLKLHPEMNSFVCCHKCYSLYEGHNVPMVCTYKPVGQTQCNTSFFNSITNFSALRDKGIGPHPPSTIQSNELGAINNPKFVYYTAGISQWVEWLLNIPNIETVIAHWERKSNKTNGVLDIQNSIAWKSFTWSALSAKDKNPLRLAFSLFVDWFNPHGNKLSGKQESLGCLILTCLNLPPNMRHKAKFSLLYSIIPGPNSPNVVTISSCLRPLIDEPLVLKDGVTIRTPQNPRGQQVYIQLLALCGDLVAIHKVAGFGSHSASQFCSWCKTSLNELQLMEMGSKRSSHEILEMSREWNQASTMSAQENIHAKTGIQWSELNRLPYRIPHMHIALGVLHNWLEGILPEHFRYRLGFQSIGQEKKRAIKHAMKKSKRAKIEDQPHEDEEESDVSENSMYSSDSNDLKLGEGVGGGFMSTNDIGRFRDLLQTIVLPSGSSRLPHNLGSPSHGKLKAAQWLSLFTLVIPLIIPELYVETSEVIDVKSNRGKFLQNMGDLVQCTRIATTPIVRDGHAGRFFHAYNRYTTSSRELFNNPRIKPNHHLALHIPEQLKLWGPMMGVSEFAGERMIGALQRVPTNNKIGEMHGTIFKRALATQRLVGGYKKIDEIVKHEERSGPIRGLRIEVGNNVYEKMFELLRGEGADVCDCLQFPHPPGSFILSRFAKTMRSWPLPDERGSLSVMAPNNVDFYKSDRCMKFGKVIGIYEFRGAHMGKTRVGIFLQKIKNKYLSPKYPPGYIGYYLQLLGVFVGTFVPNQFIMVNPNDILSLAAYRLVENEVFRVPFDGIMLCAHNRVIPF</sequence>
<dbReference type="PANTHER" id="PTHR31912:SF34">
    <property type="entry name" value="NOTOCHORD-RELATED PROTEIN"/>
    <property type="match status" value="1"/>
</dbReference>
<dbReference type="OrthoDB" id="3039677at2759"/>
<dbReference type="EMBL" id="AVOT02026198">
    <property type="protein sequence ID" value="MBW0517819.1"/>
    <property type="molecule type" value="Genomic_DNA"/>
</dbReference>
<proteinExistence type="predicted"/>
<dbReference type="Pfam" id="PF02992">
    <property type="entry name" value="Transposase_21"/>
    <property type="match status" value="1"/>
</dbReference>
<dbReference type="Proteomes" id="UP000765509">
    <property type="component" value="Unassembled WGS sequence"/>
</dbReference>
<evidence type="ECO:0000256" key="1">
    <source>
        <dbReference type="SAM" id="MobiDB-lite"/>
    </source>
</evidence>
<evidence type="ECO:0000313" key="2">
    <source>
        <dbReference type="EMBL" id="MBW0517819.1"/>
    </source>
</evidence>
<dbReference type="PANTHER" id="PTHR31912">
    <property type="entry name" value="IP13529P"/>
    <property type="match status" value="1"/>
</dbReference>
<protein>
    <submittedName>
        <fullName evidence="2">Uncharacterized protein</fullName>
    </submittedName>
</protein>
<organism evidence="2 3">
    <name type="scientific">Austropuccinia psidii MF-1</name>
    <dbReference type="NCBI Taxonomy" id="1389203"/>
    <lineage>
        <taxon>Eukaryota</taxon>
        <taxon>Fungi</taxon>
        <taxon>Dikarya</taxon>
        <taxon>Basidiomycota</taxon>
        <taxon>Pucciniomycotina</taxon>
        <taxon>Pucciniomycetes</taxon>
        <taxon>Pucciniales</taxon>
        <taxon>Sphaerophragmiaceae</taxon>
        <taxon>Austropuccinia</taxon>
    </lineage>
</organism>
<comment type="caution">
    <text evidence="2">The sequence shown here is derived from an EMBL/GenBank/DDBJ whole genome shotgun (WGS) entry which is preliminary data.</text>
</comment>
<keyword evidence="3" id="KW-1185">Reference proteome</keyword>
<feature type="compositionally biased region" description="Acidic residues" evidence="1">
    <location>
        <begin position="530"/>
        <end position="539"/>
    </location>
</feature>